<feature type="signal peptide" evidence="8">
    <location>
        <begin position="1"/>
        <end position="20"/>
    </location>
</feature>
<name>A0A1I7RYM1_BURXY</name>
<dbReference type="SUPFAM" id="SSF53254">
    <property type="entry name" value="Phosphoglycerate mutase-like"/>
    <property type="match status" value="1"/>
</dbReference>
<reference evidence="13" key="1">
    <citation type="submission" date="2016-11" db="UniProtKB">
        <authorList>
            <consortium name="WormBaseParasite"/>
        </authorList>
    </citation>
    <scope>IDENTIFICATION</scope>
</reference>
<dbReference type="Proteomes" id="UP000659654">
    <property type="component" value="Unassembled WGS sequence"/>
</dbReference>
<evidence type="ECO:0000256" key="6">
    <source>
        <dbReference type="ARBA" id="ARBA00023157"/>
    </source>
</evidence>
<evidence type="ECO:0000313" key="9">
    <source>
        <dbReference type="EMBL" id="CAD5213412.1"/>
    </source>
</evidence>
<keyword evidence="4 8" id="KW-0732">Signal</keyword>
<dbReference type="OrthoDB" id="258392at2759"/>
<reference evidence="10" key="2">
    <citation type="submission" date="2020-08" db="EMBL/GenBank/DDBJ databases">
        <authorList>
            <person name="Kikuchi T."/>
        </authorList>
    </citation>
    <scope>NUCLEOTIDE SEQUENCE</scope>
    <source>
        <strain evidence="9">Ka4C1</strain>
    </source>
</reference>
<dbReference type="Proteomes" id="UP000582659">
    <property type="component" value="Unassembled WGS sequence"/>
</dbReference>
<dbReference type="Pfam" id="PF00328">
    <property type="entry name" value="His_Phos_2"/>
    <property type="match status" value="1"/>
</dbReference>
<dbReference type="InterPro" id="IPR033379">
    <property type="entry name" value="Acid_Pase_AS"/>
</dbReference>
<evidence type="ECO:0000313" key="11">
    <source>
        <dbReference type="Proteomes" id="UP000095284"/>
    </source>
</evidence>
<dbReference type="EMBL" id="CAJFCV020000002">
    <property type="protein sequence ID" value="CAG9092531.1"/>
    <property type="molecule type" value="Genomic_DNA"/>
</dbReference>
<keyword evidence="6" id="KW-1015">Disulfide bond</keyword>
<keyword evidence="12" id="KW-1185">Reference proteome</keyword>
<evidence type="ECO:0000256" key="7">
    <source>
        <dbReference type="ARBA" id="ARBA00023180"/>
    </source>
</evidence>
<dbReference type="InterPro" id="IPR050645">
    <property type="entry name" value="Histidine_acid_phosphatase"/>
</dbReference>
<comment type="similarity">
    <text evidence="2">Belongs to the histidine acid phosphatase family.</text>
</comment>
<proteinExistence type="inferred from homology"/>
<evidence type="ECO:0000256" key="3">
    <source>
        <dbReference type="ARBA" id="ARBA00012646"/>
    </source>
</evidence>
<accession>A0A1I7RYM1</accession>
<organism evidence="11 13">
    <name type="scientific">Bursaphelenchus xylophilus</name>
    <name type="common">Pinewood nematode worm</name>
    <name type="synonym">Aphelenchoides xylophilus</name>
    <dbReference type="NCBI Taxonomy" id="6326"/>
    <lineage>
        <taxon>Eukaryota</taxon>
        <taxon>Metazoa</taxon>
        <taxon>Ecdysozoa</taxon>
        <taxon>Nematoda</taxon>
        <taxon>Chromadorea</taxon>
        <taxon>Rhabditida</taxon>
        <taxon>Tylenchina</taxon>
        <taxon>Tylenchomorpha</taxon>
        <taxon>Aphelenchoidea</taxon>
        <taxon>Aphelenchoididae</taxon>
        <taxon>Bursaphelenchus</taxon>
    </lineage>
</organism>
<keyword evidence="7" id="KW-0325">Glycoprotein</keyword>
<gene>
    <name evidence="9" type="ORF">BXYJ_LOCUS3017</name>
</gene>
<sequence>MAMKLFICVLFFTVCQNGHGGYVNGTFGPQAVKGHKLEYMAAIWRHGDRAPNGPFKGDLYPESYWENGYGQLTNLGIQQQQFLGKWIRKRYIEAFKFLPNKYDANAIKIRTTSINRTRESALYNFKGLYGKKITYDTLKIVSPLKNETDIIGAPFVNCHFSFLLGSKGLKTREVAKFLKKNEKLVARLKNVTKVEVPVLLYLISLTDPFVNEKEKNLSLAKEYEAIYSQIYAFYIQSFRFVYGLDIEFQGRLDWRKALVTMHSGGLFNVLINDIEHKALCSSKSQRMLNKNCGNRAANDLKYRAFSMHDINVLAVLNNLNFKFLDYNKNDNAPVGSALFIELWNDPVSRQRYVKAIYRKKPDEIYDLSEEIADCKSIGKGLGCSAEGFITRSQKYLISDARQYCAQKY</sequence>
<evidence type="ECO:0000256" key="4">
    <source>
        <dbReference type="ARBA" id="ARBA00022729"/>
    </source>
</evidence>
<evidence type="ECO:0000256" key="8">
    <source>
        <dbReference type="SAM" id="SignalP"/>
    </source>
</evidence>
<dbReference type="Gene3D" id="3.40.50.1240">
    <property type="entry name" value="Phosphoglycerate mutase-like"/>
    <property type="match status" value="1"/>
</dbReference>
<dbReference type="WBParaSite" id="BXY_0583900.1">
    <property type="protein sequence ID" value="BXY_0583900.1"/>
    <property type="gene ID" value="BXY_0583900"/>
</dbReference>
<evidence type="ECO:0000313" key="12">
    <source>
        <dbReference type="Proteomes" id="UP000659654"/>
    </source>
</evidence>
<dbReference type="InterPro" id="IPR029033">
    <property type="entry name" value="His_PPase_superfam"/>
</dbReference>
<evidence type="ECO:0000313" key="13">
    <source>
        <dbReference type="WBParaSite" id="BXY_0583900.1"/>
    </source>
</evidence>
<dbReference type="Proteomes" id="UP000095284">
    <property type="component" value="Unplaced"/>
</dbReference>
<protein>
    <recommendedName>
        <fullName evidence="3">acid phosphatase</fullName>
        <ecNumber evidence="3">3.1.3.2</ecNumber>
    </recommendedName>
</protein>
<evidence type="ECO:0000256" key="1">
    <source>
        <dbReference type="ARBA" id="ARBA00000032"/>
    </source>
</evidence>
<dbReference type="PANTHER" id="PTHR11567">
    <property type="entry name" value="ACID PHOSPHATASE-RELATED"/>
    <property type="match status" value="1"/>
</dbReference>
<keyword evidence="5" id="KW-0378">Hydrolase</keyword>
<dbReference type="EMBL" id="CAJFDI010000002">
    <property type="protein sequence ID" value="CAD5213412.1"/>
    <property type="molecule type" value="Genomic_DNA"/>
</dbReference>
<feature type="chain" id="PRO_5036021994" description="acid phosphatase" evidence="8">
    <location>
        <begin position="21"/>
        <end position="408"/>
    </location>
</feature>
<comment type="catalytic activity">
    <reaction evidence="1">
        <text>a phosphate monoester + H2O = an alcohol + phosphate</text>
        <dbReference type="Rhea" id="RHEA:15017"/>
        <dbReference type="ChEBI" id="CHEBI:15377"/>
        <dbReference type="ChEBI" id="CHEBI:30879"/>
        <dbReference type="ChEBI" id="CHEBI:43474"/>
        <dbReference type="ChEBI" id="CHEBI:67140"/>
        <dbReference type="EC" id="3.1.3.2"/>
    </reaction>
</comment>
<dbReference type="AlphaFoldDB" id="A0A1I7RYM1"/>
<dbReference type="InterPro" id="IPR000560">
    <property type="entry name" value="His_Pase_clade-2"/>
</dbReference>
<evidence type="ECO:0000256" key="2">
    <source>
        <dbReference type="ARBA" id="ARBA00005375"/>
    </source>
</evidence>
<dbReference type="CDD" id="cd07061">
    <property type="entry name" value="HP_HAP_like"/>
    <property type="match status" value="1"/>
</dbReference>
<evidence type="ECO:0000313" key="10">
    <source>
        <dbReference type="EMBL" id="CAG9092531.1"/>
    </source>
</evidence>
<dbReference type="PANTHER" id="PTHR11567:SF211">
    <property type="entry name" value="PROSTATIC ACID PHOSPHATASE"/>
    <property type="match status" value="1"/>
</dbReference>
<dbReference type="EC" id="3.1.3.2" evidence="3"/>
<evidence type="ECO:0000256" key="5">
    <source>
        <dbReference type="ARBA" id="ARBA00022801"/>
    </source>
</evidence>
<dbReference type="GO" id="GO:0003993">
    <property type="term" value="F:acid phosphatase activity"/>
    <property type="evidence" value="ECO:0007669"/>
    <property type="project" value="UniProtKB-EC"/>
</dbReference>
<dbReference type="PROSITE" id="PS00616">
    <property type="entry name" value="HIS_ACID_PHOSPHAT_1"/>
    <property type="match status" value="1"/>
</dbReference>
<dbReference type="SMR" id="A0A1I7RYM1"/>